<protein>
    <submittedName>
        <fullName evidence="2">Amidase</fullName>
    </submittedName>
</protein>
<dbReference type="InterPro" id="IPR023631">
    <property type="entry name" value="Amidase_dom"/>
</dbReference>
<dbReference type="Pfam" id="PF01425">
    <property type="entry name" value="Amidase"/>
    <property type="match status" value="1"/>
</dbReference>
<dbReference type="Proteomes" id="UP000295375">
    <property type="component" value="Unassembled WGS sequence"/>
</dbReference>
<dbReference type="RefSeq" id="WP_198325174.1">
    <property type="nucleotide sequence ID" value="NZ_CP037953.1"/>
</dbReference>
<evidence type="ECO:0000259" key="1">
    <source>
        <dbReference type="Pfam" id="PF01425"/>
    </source>
</evidence>
<dbReference type="InterPro" id="IPR036928">
    <property type="entry name" value="AS_sf"/>
</dbReference>
<organism evidence="2 3">
    <name type="scientific">Permianibacter aggregans</name>
    <dbReference type="NCBI Taxonomy" id="1510150"/>
    <lineage>
        <taxon>Bacteria</taxon>
        <taxon>Pseudomonadati</taxon>
        <taxon>Pseudomonadota</taxon>
        <taxon>Gammaproteobacteria</taxon>
        <taxon>Pseudomonadales</taxon>
        <taxon>Pseudomonadaceae</taxon>
        <taxon>Permianibacter</taxon>
    </lineage>
</organism>
<evidence type="ECO:0000313" key="2">
    <source>
        <dbReference type="EMBL" id="TDQ51303.1"/>
    </source>
</evidence>
<reference evidence="2 3" key="1">
    <citation type="submission" date="2019-03" db="EMBL/GenBank/DDBJ databases">
        <title>Genomic Encyclopedia of Type Strains, Phase IV (KMG-IV): sequencing the most valuable type-strain genomes for metagenomic binning, comparative biology and taxonomic classification.</title>
        <authorList>
            <person name="Goeker M."/>
        </authorList>
    </citation>
    <scope>NUCLEOTIDE SEQUENCE [LARGE SCALE GENOMIC DNA]</scope>
    <source>
        <strain evidence="2 3">DSM 103792</strain>
    </source>
</reference>
<comment type="caution">
    <text evidence="2">The sequence shown here is derived from an EMBL/GenBank/DDBJ whole genome shotgun (WGS) entry which is preliminary data.</text>
</comment>
<sequence length="538" mass="57772">MHWLNAVLLCLVLTVTVGCEQKPKQATPPPTPAYSVLNKSISELRSDLDAGKVTAVELVEAYAKRIEQMDDQGPTFRAVISLNPDAKTIAAQLDAERKNSGIRSPLHGIPIMLKDNIDTADKMPTTAGSLALKNHFAQNDSTVAKKLREAGAIILGKANLSEWANFRSSLSTSGWSAIEGFTRYPFDPLRNTCGSSSGSAVVVAMSFAAAAIGTETDGSIVCPSGMQSLVGVKPTVGLVSRAGIIPIAESQDTAGPMTRTVEDAILIMSVIAGSDGRDPATKQADVFKAQYRSSLRVDALNNTRIGVLRFALPSHPEVKAQFEKALTTLQENGAKLIDIESVDGLDQIYHDEFQVLLSEFHDGINRYLADTDPTQVSTRSLSDLIAFNEATPAELQYFHQDLFKQAVDAPAIDSKEYQQARVQAQKKAGPEGIDKLLREHHLDALVAITNGPSWMTDTVNGDHYTGGASTLPAVAGYPHITVPLGSVRDLPIGLSFIGTAWSESPLLAIAYAFEQKMPARVLAPDPDMPLSPTDNTIQ</sequence>
<keyword evidence="3" id="KW-1185">Reference proteome</keyword>
<proteinExistence type="predicted"/>
<dbReference type="PANTHER" id="PTHR42678:SF34">
    <property type="entry name" value="OS04G0183300 PROTEIN"/>
    <property type="match status" value="1"/>
</dbReference>
<feature type="domain" description="Amidase" evidence="1">
    <location>
        <begin position="57"/>
        <end position="507"/>
    </location>
</feature>
<dbReference type="Gene3D" id="3.90.1300.10">
    <property type="entry name" value="Amidase signature (AS) domain"/>
    <property type="match status" value="1"/>
</dbReference>
<dbReference type="AlphaFoldDB" id="A0A4R6UZ68"/>
<name>A0A4R6UZ68_9GAMM</name>
<accession>A0A4R6UZ68</accession>
<gene>
    <name evidence="2" type="ORF">EV696_101277</name>
</gene>
<dbReference type="EMBL" id="SNYM01000001">
    <property type="protein sequence ID" value="TDQ51303.1"/>
    <property type="molecule type" value="Genomic_DNA"/>
</dbReference>
<evidence type="ECO:0000313" key="3">
    <source>
        <dbReference type="Proteomes" id="UP000295375"/>
    </source>
</evidence>
<dbReference type="NCBIfam" id="NF006006">
    <property type="entry name" value="PRK08137.1"/>
    <property type="match status" value="1"/>
</dbReference>
<dbReference type="PANTHER" id="PTHR42678">
    <property type="entry name" value="AMIDASE"/>
    <property type="match status" value="1"/>
</dbReference>
<dbReference type="SUPFAM" id="SSF75304">
    <property type="entry name" value="Amidase signature (AS) enzymes"/>
    <property type="match status" value="1"/>
</dbReference>